<evidence type="ECO:0000313" key="8">
    <source>
        <dbReference type="EMBL" id="MBB6563270.1"/>
    </source>
</evidence>
<dbReference type="PROSITE" id="PS00059">
    <property type="entry name" value="ADH_ZINC"/>
    <property type="match status" value="1"/>
</dbReference>
<name>A0A7X0PJS4_9BURK</name>
<organism evidence="8 9">
    <name type="scientific">Acidovorax soli</name>
    <dbReference type="NCBI Taxonomy" id="592050"/>
    <lineage>
        <taxon>Bacteria</taxon>
        <taxon>Pseudomonadati</taxon>
        <taxon>Pseudomonadota</taxon>
        <taxon>Betaproteobacteria</taxon>
        <taxon>Burkholderiales</taxon>
        <taxon>Comamonadaceae</taxon>
        <taxon>Acidovorax</taxon>
    </lineage>
</organism>
<gene>
    <name evidence="8" type="ORF">HNP48_005989</name>
</gene>
<protein>
    <submittedName>
        <fullName evidence="8">Alcohol dehydrogenase</fullName>
        <ecNumber evidence="8">1.1.1.1</ecNumber>
    </submittedName>
</protein>
<dbReference type="AlphaFoldDB" id="A0A7X0PJS4"/>
<dbReference type="InterPro" id="IPR002328">
    <property type="entry name" value="ADH_Zn_CS"/>
</dbReference>
<dbReference type="SUPFAM" id="SSF51735">
    <property type="entry name" value="NAD(P)-binding Rossmann-fold domains"/>
    <property type="match status" value="1"/>
</dbReference>
<dbReference type="GO" id="GO:0008270">
    <property type="term" value="F:zinc ion binding"/>
    <property type="evidence" value="ECO:0007669"/>
    <property type="project" value="InterPro"/>
</dbReference>
<reference evidence="8 9" key="1">
    <citation type="submission" date="2020-08" db="EMBL/GenBank/DDBJ databases">
        <title>Functional genomics of gut bacteria from endangered species of beetles.</title>
        <authorList>
            <person name="Carlos-Shanley C."/>
        </authorList>
    </citation>
    <scope>NUCLEOTIDE SEQUENCE [LARGE SCALE GENOMIC DNA]</scope>
    <source>
        <strain evidence="8 9">S00198</strain>
    </source>
</reference>
<dbReference type="InterPro" id="IPR011032">
    <property type="entry name" value="GroES-like_sf"/>
</dbReference>
<dbReference type="EMBL" id="JACHLK010000017">
    <property type="protein sequence ID" value="MBB6563270.1"/>
    <property type="molecule type" value="Genomic_DNA"/>
</dbReference>
<evidence type="ECO:0000256" key="4">
    <source>
        <dbReference type="ARBA" id="ARBA00022833"/>
    </source>
</evidence>
<keyword evidence="3 6" id="KW-0479">Metal-binding</keyword>
<dbReference type="Gene3D" id="3.90.180.10">
    <property type="entry name" value="Medium-chain alcohol dehydrogenases, catalytic domain"/>
    <property type="match status" value="1"/>
</dbReference>
<keyword evidence="5 8" id="KW-0560">Oxidoreductase</keyword>
<dbReference type="InterPro" id="IPR036291">
    <property type="entry name" value="NAD(P)-bd_dom_sf"/>
</dbReference>
<accession>A0A7X0PJS4</accession>
<keyword evidence="4 6" id="KW-0862">Zinc</keyword>
<evidence type="ECO:0000256" key="5">
    <source>
        <dbReference type="ARBA" id="ARBA00023002"/>
    </source>
</evidence>
<comment type="cofactor">
    <cofactor evidence="1 6">
        <name>Zn(2+)</name>
        <dbReference type="ChEBI" id="CHEBI:29105"/>
    </cofactor>
</comment>
<evidence type="ECO:0000259" key="7">
    <source>
        <dbReference type="SMART" id="SM00829"/>
    </source>
</evidence>
<comment type="caution">
    <text evidence="8">The sequence shown here is derived from an EMBL/GenBank/DDBJ whole genome shotgun (WGS) entry which is preliminary data.</text>
</comment>
<dbReference type="InterPro" id="IPR013149">
    <property type="entry name" value="ADH-like_C"/>
</dbReference>
<evidence type="ECO:0000256" key="6">
    <source>
        <dbReference type="RuleBase" id="RU361277"/>
    </source>
</evidence>
<comment type="similarity">
    <text evidence="2 6">Belongs to the zinc-containing alcohol dehydrogenase family.</text>
</comment>
<feature type="domain" description="Enoyl reductase (ER)" evidence="7">
    <location>
        <begin position="13"/>
        <end position="332"/>
    </location>
</feature>
<dbReference type="Pfam" id="PF00107">
    <property type="entry name" value="ADH_zinc_N"/>
    <property type="match status" value="1"/>
</dbReference>
<dbReference type="InterPro" id="IPR020843">
    <property type="entry name" value="ER"/>
</dbReference>
<sequence length="354" mass="36128">MNLPTTYRAMQIRAPGQLELVERPTPAPEPGEVLIAVEACGICGADTADLGRAPVPGHEVVGRIAALGAGVPAALWQVGQRVGVGRLGGHCGLCSPCRRGLFHLCSDQPVTGASRDGGYAEMMTARHTGLVAIPPELGAVEAAPLLCAGIATFNALRKCGAQAGDTVAVHGIGGLGHMALQYARRMGFRVVALGRGTGIAQDARALGAHHCIDTGAEDGAAALQALGGAQAIVTTVGDAAAVAALLPGLAPQGRLVLLGAGKDPLPVSAGHLVVGERSVLGSITGTPWESERALGFSVLTGVRPLIETVPLAQAGEALQRMQSGAARFRMVLTMGQSMPAAEHRLDEQGDRKRH</sequence>
<dbReference type="GO" id="GO:0005737">
    <property type="term" value="C:cytoplasm"/>
    <property type="evidence" value="ECO:0007669"/>
    <property type="project" value="TreeGrafter"/>
</dbReference>
<evidence type="ECO:0000256" key="3">
    <source>
        <dbReference type="ARBA" id="ARBA00022723"/>
    </source>
</evidence>
<dbReference type="SMART" id="SM00829">
    <property type="entry name" value="PKS_ER"/>
    <property type="match status" value="1"/>
</dbReference>
<evidence type="ECO:0000256" key="1">
    <source>
        <dbReference type="ARBA" id="ARBA00001947"/>
    </source>
</evidence>
<dbReference type="Pfam" id="PF08240">
    <property type="entry name" value="ADH_N"/>
    <property type="match status" value="1"/>
</dbReference>
<dbReference type="PANTHER" id="PTHR42940:SF7">
    <property type="entry name" value="ALCOHOL DEHYDROGENASE-LIKE N-TERMINAL DOMAIN-CONTAINING PROTEIN"/>
    <property type="match status" value="1"/>
</dbReference>
<keyword evidence="9" id="KW-1185">Reference proteome</keyword>
<dbReference type="EC" id="1.1.1.1" evidence="8"/>
<proteinExistence type="inferred from homology"/>
<evidence type="ECO:0000256" key="2">
    <source>
        <dbReference type="ARBA" id="ARBA00008072"/>
    </source>
</evidence>
<dbReference type="SUPFAM" id="SSF50129">
    <property type="entry name" value="GroES-like"/>
    <property type="match status" value="1"/>
</dbReference>
<dbReference type="PANTHER" id="PTHR42940">
    <property type="entry name" value="ALCOHOL DEHYDROGENASE 1-RELATED"/>
    <property type="match status" value="1"/>
</dbReference>
<dbReference type="Proteomes" id="UP000575083">
    <property type="component" value="Unassembled WGS sequence"/>
</dbReference>
<dbReference type="RefSeq" id="WP_221480397.1">
    <property type="nucleotide sequence ID" value="NZ_JACHLK010000017.1"/>
</dbReference>
<evidence type="ECO:0000313" key="9">
    <source>
        <dbReference type="Proteomes" id="UP000575083"/>
    </source>
</evidence>
<dbReference type="GO" id="GO:0004022">
    <property type="term" value="F:alcohol dehydrogenase (NAD+) activity"/>
    <property type="evidence" value="ECO:0007669"/>
    <property type="project" value="UniProtKB-EC"/>
</dbReference>
<dbReference type="InterPro" id="IPR013154">
    <property type="entry name" value="ADH-like_N"/>
</dbReference>
<dbReference type="Gene3D" id="3.40.50.720">
    <property type="entry name" value="NAD(P)-binding Rossmann-like Domain"/>
    <property type="match status" value="1"/>
</dbReference>